<reference evidence="8 9" key="1">
    <citation type="submission" date="2013-02" db="EMBL/GenBank/DDBJ databases">
        <title>The Genome Sequence of Lactobacillus catenaformis F0143.</title>
        <authorList>
            <consortium name="The Broad Institute Genome Sequencing Platform"/>
            <person name="Earl A."/>
            <person name="Ward D."/>
            <person name="Feldgarden M."/>
            <person name="Gevers D."/>
            <person name="Izard J."/>
            <person name="Blanton J.M."/>
            <person name="Mathney J."/>
            <person name="Dewhirst F.E."/>
            <person name="Young S.K."/>
            <person name="Zeng Q."/>
            <person name="Gargeya S."/>
            <person name="Fitzgerald M."/>
            <person name="Haas B."/>
            <person name="Abouelleil A."/>
            <person name="Alvarado L."/>
            <person name="Arachchi H.M."/>
            <person name="Berlin A."/>
            <person name="Chapman S.B."/>
            <person name="Gearin G."/>
            <person name="Goldberg J."/>
            <person name="Griggs A."/>
            <person name="Gujja S."/>
            <person name="Hansen M."/>
            <person name="Heiman D."/>
            <person name="Howarth C."/>
            <person name="Larimer J."/>
            <person name="Lui A."/>
            <person name="MacDonald P.J.P."/>
            <person name="McCowen C."/>
            <person name="Montmayeur A."/>
            <person name="Murphy C."/>
            <person name="Neiman D."/>
            <person name="Pearson M."/>
            <person name="Priest M."/>
            <person name="Roberts A."/>
            <person name="Saif S."/>
            <person name="Shea T."/>
            <person name="Sisk P."/>
            <person name="Stolte C."/>
            <person name="Sykes S."/>
            <person name="Wortman J."/>
            <person name="Nusbaum C."/>
            <person name="Birren B."/>
        </authorList>
    </citation>
    <scope>NUCLEOTIDE SEQUENCE [LARGE SCALE GENOMIC DNA]</scope>
    <source>
        <strain evidence="8 9">OT 569</strain>
    </source>
</reference>
<protein>
    <recommendedName>
        <fullName evidence="7">ABC3 transporter permease C-terminal domain-containing protein</fullName>
    </recommendedName>
</protein>
<comment type="caution">
    <text evidence="8">The sequence shown here is derived from an EMBL/GenBank/DDBJ whole genome shotgun (WGS) entry which is preliminary data.</text>
</comment>
<comment type="subcellular location">
    <subcellularLocation>
        <location evidence="1">Cell membrane</location>
        <topology evidence="1">Multi-pass membrane protein</topology>
    </subcellularLocation>
</comment>
<dbReference type="RefSeq" id="WP_004804355.1">
    <property type="nucleotide sequence ID" value="NZ_KB446651.1"/>
</dbReference>
<name>M2NCI2_9FIRM</name>
<keyword evidence="2" id="KW-1003">Cell membrane</keyword>
<evidence type="ECO:0000256" key="3">
    <source>
        <dbReference type="ARBA" id="ARBA00022692"/>
    </source>
</evidence>
<dbReference type="InterPro" id="IPR003838">
    <property type="entry name" value="ABC3_permease_C"/>
</dbReference>
<dbReference type="InterPro" id="IPR038766">
    <property type="entry name" value="Membrane_comp_ABC_pdt"/>
</dbReference>
<dbReference type="OrthoDB" id="2934570at2"/>
<keyword evidence="4 6" id="KW-1133">Transmembrane helix</keyword>
<feature type="transmembrane region" description="Helical" evidence="6">
    <location>
        <begin position="635"/>
        <end position="656"/>
    </location>
</feature>
<evidence type="ECO:0000256" key="6">
    <source>
        <dbReference type="SAM" id="Phobius"/>
    </source>
</evidence>
<feature type="transmembrane region" description="Helical" evidence="6">
    <location>
        <begin position="410"/>
        <end position="433"/>
    </location>
</feature>
<dbReference type="AlphaFoldDB" id="M2NCI2"/>
<dbReference type="PATRIC" id="fig|999415.3.peg.1854"/>
<evidence type="ECO:0000313" key="8">
    <source>
        <dbReference type="EMBL" id="EMD15883.1"/>
    </source>
</evidence>
<feature type="transmembrane region" description="Helical" evidence="6">
    <location>
        <begin position="251"/>
        <end position="272"/>
    </location>
</feature>
<dbReference type="PANTHER" id="PTHR30287:SF2">
    <property type="entry name" value="BLL1001 PROTEIN"/>
    <property type="match status" value="1"/>
</dbReference>
<organism evidence="8 9">
    <name type="scientific">Eggerthia catenaformis OT 569 = DSM 20559</name>
    <dbReference type="NCBI Taxonomy" id="999415"/>
    <lineage>
        <taxon>Bacteria</taxon>
        <taxon>Bacillati</taxon>
        <taxon>Bacillota</taxon>
        <taxon>Erysipelotrichia</taxon>
        <taxon>Erysipelotrichales</taxon>
        <taxon>Coprobacillaceae</taxon>
        <taxon>Eggerthia</taxon>
    </lineage>
</organism>
<dbReference type="STRING" id="999415.HMPREF9943_01830"/>
<dbReference type="EMBL" id="AGEJ01000028">
    <property type="protein sequence ID" value="EMD15883.1"/>
    <property type="molecule type" value="Genomic_DNA"/>
</dbReference>
<feature type="transmembrane region" description="Helical" evidence="6">
    <location>
        <begin position="721"/>
        <end position="745"/>
    </location>
</feature>
<accession>M2NCI2</accession>
<dbReference type="PANTHER" id="PTHR30287">
    <property type="entry name" value="MEMBRANE COMPONENT OF PREDICTED ABC SUPERFAMILY METABOLITE UPTAKE TRANSPORTER"/>
    <property type="match status" value="1"/>
</dbReference>
<evidence type="ECO:0000313" key="9">
    <source>
        <dbReference type="Proteomes" id="UP000011758"/>
    </source>
</evidence>
<keyword evidence="3 6" id="KW-0812">Transmembrane</keyword>
<evidence type="ECO:0000256" key="1">
    <source>
        <dbReference type="ARBA" id="ARBA00004651"/>
    </source>
</evidence>
<dbReference type="GO" id="GO:0005886">
    <property type="term" value="C:plasma membrane"/>
    <property type="evidence" value="ECO:0007669"/>
    <property type="project" value="UniProtKB-SubCell"/>
</dbReference>
<evidence type="ECO:0000256" key="2">
    <source>
        <dbReference type="ARBA" id="ARBA00022475"/>
    </source>
</evidence>
<feature type="transmembrane region" description="Helical" evidence="6">
    <location>
        <begin position="677"/>
        <end position="701"/>
    </location>
</feature>
<feature type="transmembrane region" description="Helical" evidence="6">
    <location>
        <begin position="293"/>
        <end position="319"/>
    </location>
</feature>
<dbReference type="Proteomes" id="UP000011758">
    <property type="component" value="Unassembled WGS sequence"/>
</dbReference>
<dbReference type="BioCyc" id="ECAT999415-HMP:GTTI-1895-MONOMER"/>
<keyword evidence="5 6" id="KW-0472">Membrane</keyword>
<dbReference type="eggNOG" id="COG0577">
    <property type="taxonomic scope" value="Bacteria"/>
</dbReference>
<feature type="transmembrane region" description="Helical" evidence="6">
    <location>
        <begin position="20"/>
        <end position="40"/>
    </location>
</feature>
<feature type="transmembrane region" description="Helical" evidence="6">
    <location>
        <begin position="339"/>
        <end position="364"/>
    </location>
</feature>
<evidence type="ECO:0000256" key="4">
    <source>
        <dbReference type="ARBA" id="ARBA00022989"/>
    </source>
</evidence>
<sequence>MRNPLLKRLPRQLKEEVFKYFVIGALLISTIGLVSGFLVADNSMIKAYNESFEKYHIEDGHFIISSPLTQRQKINIEKHHVHLYEQNFYEEEFSNKAKIRIYQTRNEVNKACLMKGTFPKNKNEIAIDRLYAENNKIKLGDSLSHYKVVGLVALSDYSALFENNSDSMFDSIKFGVGIVSKETFISNQKKLNYEYAWTYHKKPSNEKEVSESLMSSINKIVTLKEYVPRYLNQAINFTGEDFGRDKASIEILLGILLVIIAFVFAVTISHTIDREAMVIGTLMASGYTKKELIIHYLTLPVVITLISALIGNILGYSLFKDLMAGLYYQSYSLPSYQTIWNVEAFLFTTILPICLMMIINLFILSYKLSLSPLKFIRNDLKRKHKKRTLRLSDKIPFFDRFRLRIIFNNISNYTVMFVGILFANILLLFALGMSSMIDNYQQEIKDNMISKYQYILKLPYSVTNNDDMISSYIHLNIFQYETSTHNKDAEKFMIYSLKTTGSDGSKIEDINVYGVKENSRFISIGKNDIAISRSYAEKYNLKKGDSIILNEPYNTKSYRFTVTRIYNYTGAVCIFMNQKALNEKLGLDNSFYNAYFSNSAIKDIKDEYIGTVIDLDTLTKISVQLEHSLGSLVNIYSIMVVILYVILIYLLSKLIIEKSSHAISIIKVLGYDDLEISGLYIIATSLMVLLFLVLTIPLAYVGIKPFIIAAFKRTMSGWITFYISNSVFIRMFIYGSATYLIVLIYEFIKIKRIEMAQALKIIE</sequence>
<proteinExistence type="predicted"/>
<feature type="domain" description="ABC3 transporter permease C-terminal" evidence="7">
    <location>
        <begin position="251"/>
        <end position="362"/>
    </location>
</feature>
<keyword evidence="9" id="KW-1185">Reference proteome</keyword>
<gene>
    <name evidence="8" type="ORF">HMPREF9943_01830</name>
</gene>
<dbReference type="Pfam" id="PF02687">
    <property type="entry name" value="FtsX"/>
    <property type="match status" value="1"/>
</dbReference>
<evidence type="ECO:0000259" key="7">
    <source>
        <dbReference type="Pfam" id="PF02687"/>
    </source>
</evidence>
<evidence type="ECO:0000256" key="5">
    <source>
        <dbReference type="ARBA" id="ARBA00023136"/>
    </source>
</evidence>